<evidence type="ECO:0000313" key="8">
    <source>
        <dbReference type="EMBL" id="MBB4247125.1"/>
    </source>
</evidence>
<reference evidence="8 9" key="1">
    <citation type="submission" date="2020-08" db="EMBL/GenBank/DDBJ databases">
        <title>Genome sequencing of Purple Non-Sulfur Bacteria from various extreme environments.</title>
        <authorList>
            <person name="Mayer M."/>
        </authorList>
    </citation>
    <scope>NUCLEOTIDE SEQUENCE [LARGE SCALE GENOMIC DNA]</scope>
    <source>
        <strain evidence="8 9">2761</strain>
    </source>
</reference>
<dbReference type="PANTHER" id="PTHR47235">
    <property type="entry name" value="BLR6548 PROTEIN"/>
    <property type="match status" value="1"/>
</dbReference>
<feature type="domain" description="Leucine-binding protein" evidence="7">
    <location>
        <begin position="64"/>
        <end position="409"/>
    </location>
</feature>
<dbReference type="EMBL" id="JACIGE010000004">
    <property type="protein sequence ID" value="MBB4247125.1"/>
    <property type="molecule type" value="Genomic_DNA"/>
</dbReference>
<dbReference type="SUPFAM" id="SSF53822">
    <property type="entry name" value="Periplasmic binding protein-like I"/>
    <property type="match status" value="1"/>
</dbReference>
<evidence type="ECO:0000259" key="7">
    <source>
        <dbReference type="Pfam" id="PF13458"/>
    </source>
</evidence>
<protein>
    <submittedName>
        <fullName evidence="8">ABC-type branched-subunit amino acid transport system substrate-binding protein</fullName>
    </submittedName>
</protein>
<dbReference type="InterPro" id="IPR028082">
    <property type="entry name" value="Peripla_BP_I"/>
</dbReference>
<dbReference type="PRINTS" id="PR00337">
    <property type="entry name" value="LEUILEVALBP"/>
</dbReference>
<dbReference type="InterPro" id="IPR000709">
    <property type="entry name" value="Leu_Ile_Val-bd"/>
</dbReference>
<sequence length="415" mass="43833">MKTFFARRALFAPFFTVSTAQASGRFAGSGFGLLVGIFAAAFSLSVLAAGKPAAHSPEAGNGEIIIGQVAAFSGPLAPTGSQLHAGARLYFDAVNAGGGINGARLKLVTRDDGYRSEDTVRLVRELLREVKPLALFGVVGTGNVLALIDEKVLDQAAVPLVTVRSGAASVVARNHPYVFLTRASYAEEVQKIVEQYASTGTQNFALFYQDDAFGRDVLPAAEAAIKRAGGTVVARGAYEKNTTHVENAVKAIAAANPQTVIMISNTAASAEFLRQSRAAGNTAQYVALSVTDAAQVVKLIGVETAHGLALTQVVPSPDSRSTSLGKEIQENFRKFAAKDALLNETFAEGYLGGKVLVEALRRSGPNPSPRKLRDALDSLHSWDAGGVVIDFAPTRHLGSHYVDITILNRQGKLLR</sequence>
<dbReference type="Pfam" id="PF13458">
    <property type="entry name" value="Peripla_BP_6"/>
    <property type="match status" value="1"/>
</dbReference>
<evidence type="ECO:0000256" key="4">
    <source>
        <dbReference type="ARBA" id="ARBA00022970"/>
    </source>
</evidence>
<proteinExistence type="inferred from homology"/>
<dbReference type="PANTHER" id="PTHR47235:SF1">
    <property type="entry name" value="BLR6548 PROTEIN"/>
    <property type="match status" value="1"/>
</dbReference>
<dbReference type="GO" id="GO:0006865">
    <property type="term" value="P:amino acid transport"/>
    <property type="evidence" value="ECO:0007669"/>
    <property type="project" value="UniProtKB-KW"/>
</dbReference>
<keyword evidence="3 6" id="KW-0732">Signal</keyword>
<evidence type="ECO:0000256" key="6">
    <source>
        <dbReference type="SAM" id="SignalP"/>
    </source>
</evidence>
<evidence type="ECO:0000256" key="2">
    <source>
        <dbReference type="ARBA" id="ARBA00022448"/>
    </source>
</evidence>
<gene>
    <name evidence="8" type="ORF">GGD90_001491</name>
</gene>
<evidence type="ECO:0000256" key="5">
    <source>
        <dbReference type="SAM" id="Phobius"/>
    </source>
</evidence>
<feature type="chain" id="PRO_5032687052" evidence="6">
    <location>
        <begin position="23"/>
        <end position="415"/>
    </location>
</feature>
<evidence type="ECO:0000313" key="9">
    <source>
        <dbReference type="Proteomes" id="UP000587070"/>
    </source>
</evidence>
<evidence type="ECO:0000256" key="3">
    <source>
        <dbReference type="ARBA" id="ARBA00022729"/>
    </source>
</evidence>
<keyword evidence="5" id="KW-1133">Transmembrane helix</keyword>
<keyword evidence="2" id="KW-0813">Transport</keyword>
<comment type="similarity">
    <text evidence="1">Belongs to the leucine-binding protein family.</text>
</comment>
<keyword evidence="5" id="KW-0812">Transmembrane</keyword>
<accession>A0A840G5E8</accession>
<dbReference type="Gene3D" id="3.40.50.2300">
    <property type="match status" value="2"/>
</dbReference>
<name>A0A840G5E8_RHOTE</name>
<feature type="transmembrane region" description="Helical" evidence="5">
    <location>
        <begin position="32"/>
        <end position="50"/>
    </location>
</feature>
<organism evidence="8 9">
    <name type="scientific">Rhodocyclus tenuis</name>
    <name type="common">Rhodospirillum tenue</name>
    <dbReference type="NCBI Taxonomy" id="1066"/>
    <lineage>
        <taxon>Bacteria</taxon>
        <taxon>Pseudomonadati</taxon>
        <taxon>Pseudomonadota</taxon>
        <taxon>Betaproteobacteria</taxon>
        <taxon>Rhodocyclales</taxon>
        <taxon>Rhodocyclaceae</taxon>
        <taxon>Rhodocyclus</taxon>
    </lineage>
</organism>
<dbReference type="AlphaFoldDB" id="A0A840G5E8"/>
<dbReference type="InterPro" id="IPR028081">
    <property type="entry name" value="Leu-bd"/>
</dbReference>
<dbReference type="RefSeq" id="WP_184415001.1">
    <property type="nucleotide sequence ID" value="NZ_JACIGE010000004.1"/>
</dbReference>
<evidence type="ECO:0000256" key="1">
    <source>
        <dbReference type="ARBA" id="ARBA00010062"/>
    </source>
</evidence>
<keyword evidence="4" id="KW-0029">Amino-acid transport</keyword>
<keyword evidence="5" id="KW-0472">Membrane</keyword>
<comment type="caution">
    <text evidence="8">The sequence shown here is derived from an EMBL/GenBank/DDBJ whole genome shotgun (WGS) entry which is preliminary data.</text>
</comment>
<dbReference type="Proteomes" id="UP000587070">
    <property type="component" value="Unassembled WGS sequence"/>
</dbReference>
<feature type="signal peptide" evidence="6">
    <location>
        <begin position="1"/>
        <end position="22"/>
    </location>
</feature>
<dbReference type="CDD" id="cd06326">
    <property type="entry name" value="PBP1_ABC_ligand_binding-like"/>
    <property type="match status" value="1"/>
</dbReference>
<keyword evidence="9" id="KW-1185">Reference proteome</keyword>